<dbReference type="InterPro" id="IPR003439">
    <property type="entry name" value="ABC_transporter-like_ATP-bd"/>
</dbReference>
<reference evidence="12" key="1">
    <citation type="submission" date="2017-04" db="EMBL/GenBank/DDBJ databases">
        <authorList>
            <person name="Song Y."/>
            <person name="Cho B.-K."/>
        </authorList>
    </citation>
    <scope>NUCLEOTIDE SEQUENCE [LARGE SCALE GENOMIC DNA]</scope>
    <source>
        <strain evidence="12">SL1</strain>
    </source>
</reference>
<evidence type="ECO:0000256" key="5">
    <source>
        <dbReference type="ARBA" id="ARBA00022741"/>
    </source>
</evidence>
<keyword evidence="4" id="KW-0410">Iron transport</keyword>
<evidence type="ECO:0000313" key="12">
    <source>
        <dbReference type="Proteomes" id="UP000244910"/>
    </source>
</evidence>
<protein>
    <submittedName>
        <fullName evidence="11">AAA family ATPase</fullName>
    </submittedName>
</protein>
<keyword evidence="5" id="KW-0547">Nucleotide-binding</keyword>
<keyword evidence="9" id="KW-0472">Membrane</keyword>
<dbReference type="InterPro" id="IPR003593">
    <property type="entry name" value="AAA+_ATPase"/>
</dbReference>
<keyword evidence="8" id="KW-0406">Ion transport</keyword>
<dbReference type="SMART" id="SM00382">
    <property type="entry name" value="AAA"/>
    <property type="match status" value="1"/>
</dbReference>
<dbReference type="Pfam" id="PF13175">
    <property type="entry name" value="AAA_15"/>
    <property type="match status" value="1"/>
</dbReference>
<evidence type="ECO:0000259" key="10">
    <source>
        <dbReference type="PROSITE" id="PS50893"/>
    </source>
</evidence>
<dbReference type="InterPro" id="IPR051535">
    <property type="entry name" value="Siderophore_ABC-ATPase"/>
</dbReference>
<keyword evidence="3" id="KW-1003">Cell membrane</keyword>
<evidence type="ECO:0000256" key="1">
    <source>
        <dbReference type="ARBA" id="ARBA00004202"/>
    </source>
</evidence>
<keyword evidence="7" id="KW-0408">Iron</keyword>
<dbReference type="PROSITE" id="PS50893">
    <property type="entry name" value="ABC_TRANSPORTER_2"/>
    <property type="match status" value="1"/>
</dbReference>
<evidence type="ECO:0000256" key="2">
    <source>
        <dbReference type="ARBA" id="ARBA00022448"/>
    </source>
</evidence>
<dbReference type="GO" id="GO:0006826">
    <property type="term" value="P:iron ion transport"/>
    <property type="evidence" value="ECO:0007669"/>
    <property type="project" value="UniProtKB-KW"/>
</dbReference>
<comment type="subcellular location">
    <subcellularLocation>
        <location evidence="1">Cell membrane</location>
        <topology evidence="1">Peripheral membrane protein</topology>
    </subcellularLocation>
</comment>
<evidence type="ECO:0000256" key="7">
    <source>
        <dbReference type="ARBA" id="ARBA00023004"/>
    </source>
</evidence>
<dbReference type="PANTHER" id="PTHR42771">
    <property type="entry name" value="IRON(3+)-HYDROXAMATE IMPORT ATP-BINDING PROTEIN FHUC"/>
    <property type="match status" value="1"/>
</dbReference>
<dbReference type="Gene3D" id="3.40.50.300">
    <property type="entry name" value="P-loop containing nucleotide triphosphate hydrolases"/>
    <property type="match status" value="2"/>
</dbReference>
<dbReference type="OrthoDB" id="9784297at2"/>
<dbReference type="AlphaFoldDB" id="A0A2U8DSD5"/>
<evidence type="ECO:0000256" key="4">
    <source>
        <dbReference type="ARBA" id="ARBA00022496"/>
    </source>
</evidence>
<gene>
    <name evidence="11" type="ORF">B9W14_13795</name>
</gene>
<dbReference type="GO" id="GO:0005886">
    <property type="term" value="C:plasma membrane"/>
    <property type="evidence" value="ECO:0007669"/>
    <property type="project" value="UniProtKB-SubCell"/>
</dbReference>
<accession>A0A2U8DSD5</accession>
<name>A0A2U8DSD5_9CLOT</name>
<dbReference type="GO" id="GO:0005524">
    <property type="term" value="F:ATP binding"/>
    <property type="evidence" value="ECO:0007669"/>
    <property type="project" value="UniProtKB-KW"/>
</dbReference>
<sequence length="250" mass="28383">MEKFKLNQYLRTVRLCREDIDSFDIYPFSLEAVKNLNTLDFHPKVTFIVGENGTGKSTILEAIATACGFNPEGGTKNFTFSTMNTHSELYKYLKLVKGVKRPEDGFFLRAESFYNVATNIEELDREGGGPKIIDSYGGVSLHEQSHGEAFLSLLINKFRGNGLYILDEPEAALSPSRQMTMLARIHELVQQGSQFIIATHSPIVMSYPDSLIYELKGEFRKVGYKDTEHFQVMKQFVNNTEKMLDIIMNP</sequence>
<proteinExistence type="predicted"/>
<dbReference type="EMBL" id="CP020953">
    <property type="protein sequence ID" value="AWI05529.1"/>
    <property type="molecule type" value="Genomic_DNA"/>
</dbReference>
<dbReference type="InterPro" id="IPR027417">
    <property type="entry name" value="P-loop_NTPase"/>
</dbReference>
<evidence type="ECO:0000256" key="8">
    <source>
        <dbReference type="ARBA" id="ARBA00023065"/>
    </source>
</evidence>
<organism evidence="11 12">
    <name type="scientific">Clostridium drakei</name>
    <dbReference type="NCBI Taxonomy" id="332101"/>
    <lineage>
        <taxon>Bacteria</taxon>
        <taxon>Bacillati</taxon>
        <taxon>Bacillota</taxon>
        <taxon>Clostridia</taxon>
        <taxon>Eubacteriales</taxon>
        <taxon>Clostridiaceae</taxon>
        <taxon>Clostridium</taxon>
    </lineage>
</organism>
<dbReference type="InterPro" id="IPR038729">
    <property type="entry name" value="Rad50/SbcC_AAA"/>
</dbReference>
<evidence type="ECO:0000256" key="3">
    <source>
        <dbReference type="ARBA" id="ARBA00022475"/>
    </source>
</evidence>
<dbReference type="PANTHER" id="PTHR42771:SF2">
    <property type="entry name" value="IRON(3+)-HYDROXAMATE IMPORT ATP-BINDING PROTEIN FHUC"/>
    <property type="match status" value="1"/>
</dbReference>
<keyword evidence="2" id="KW-0813">Transport</keyword>
<dbReference type="GO" id="GO:0006302">
    <property type="term" value="P:double-strand break repair"/>
    <property type="evidence" value="ECO:0007669"/>
    <property type="project" value="InterPro"/>
</dbReference>
<dbReference type="Proteomes" id="UP000244910">
    <property type="component" value="Chromosome"/>
</dbReference>
<dbReference type="SUPFAM" id="SSF52540">
    <property type="entry name" value="P-loop containing nucleoside triphosphate hydrolases"/>
    <property type="match status" value="1"/>
</dbReference>
<dbReference type="RefSeq" id="WP_032078245.1">
    <property type="nucleotide sequence ID" value="NZ_CP020953.1"/>
</dbReference>
<evidence type="ECO:0000313" key="11">
    <source>
        <dbReference type="EMBL" id="AWI05529.1"/>
    </source>
</evidence>
<keyword evidence="12" id="KW-1185">Reference proteome</keyword>
<evidence type="ECO:0000256" key="9">
    <source>
        <dbReference type="ARBA" id="ARBA00023136"/>
    </source>
</evidence>
<dbReference type="InterPro" id="IPR041685">
    <property type="entry name" value="AAA_GajA/Old/RecF-like"/>
</dbReference>
<dbReference type="GO" id="GO:0016887">
    <property type="term" value="F:ATP hydrolysis activity"/>
    <property type="evidence" value="ECO:0007669"/>
    <property type="project" value="InterPro"/>
</dbReference>
<dbReference type="Pfam" id="PF13476">
    <property type="entry name" value="AAA_23"/>
    <property type="match status" value="1"/>
</dbReference>
<dbReference type="KEGG" id="cdrk:B9W14_13795"/>
<feature type="domain" description="ABC transporter" evidence="10">
    <location>
        <begin position="10"/>
        <end position="241"/>
    </location>
</feature>
<keyword evidence="6" id="KW-0067">ATP-binding</keyword>
<evidence type="ECO:0000256" key="6">
    <source>
        <dbReference type="ARBA" id="ARBA00022840"/>
    </source>
</evidence>